<feature type="region of interest" description="Disordered" evidence="1">
    <location>
        <begin position="55"/>
        <end position="120"/>
    </location>
</feature>
<gene>
    <name evidence="2" type="ORF">EVOR1521_LOCUS2926</name>
</gene>
<dbReference type="EMBL" id="CAUJNA010000167">
    <property type="protein sequence ID" value="CAJ1372965.1"/>
    <property type="molecule type" value="Genomic_DNA"/>
</dbReference>
<reference evidence="2" key="1">
    <citation type="submission" date="2023-08" db="EMBL/GenBank/DDBJ databases">
        <authorList>
            <person name="Chen Y."/>
            <person name="Shah S."/>
            <person name="Dougan E. K."/>
            <person name="Thang M."/>
            <person name="Chan C."/>
        </authorList>
    </citation>
    <scope>NUCLEOTIDE SEQUENCE</scope>
</reference>
<accession>A0AA36HPJ2</accession>
<sequence length="204" mass="21500">MCARWPSDGRLSEPVAVPSSSSSRSRLVGVVGGDSRSTISSVGVHGCLEHEIRRAGDSRVVSERPVSREELQEKGTLRQADPSELRTARPPASHREFSRPLAEPFTRAPAPRRQEAPPAALAAQGRLGALPGHPGRAGHVGPRGALDLGSRAQLAEVAMVHQCLAKVRAGVSCRSGAKRAIRALAMARKPGTGFPELLLKPLGA</sequence>
<organism evidence="2 3">
    <name type="scientific">Effrenium voratum</name>
    <dbReference type="NCBI Taxonomy" id="2562239"/>
    <lineage>
        <taxon>Eukaryota</taxon>
        <taxon>Sar</taxon>
        <taxon>Alveolata</taxon>
        <taxon>Dinophyceae</taxon>
        <taxon>Suessiales</taxon>
        <taxon>Symbiodiniaceae</taxon>
        <taxon>Effrenium</taxon>
    </lineage>
</organism>
<dbReference type="AlphaFoldDB" id="A0AA36HPJ2"/>
<comment type="caution">
    <text evidence="2">The sequence shown here is derived from an EMBL/GenBank/DDBJ whole genome shotgun (WGS) entry which is preliminary data.</text>
</comment>
<proteinExistence type="predicted"/>
<evidence type="ECO:0000256" key="1">
    <source>
        <dbReference type="SAM" id="MobiDB-lite"/>
    </source>
</evidence>
<name>A0AA36HPJ2_9DINO</name>
<feature type="compositionally biased region" description="Low complexity" evidence="1">
    <location>
        <begin position="19"/>
        <end position="35"/>
    </location>
</feature>
<evidence type="ECO:0000313" key="2">
    <source>
        <dbReference type="EMBL" id="CAJ1372965.1"/>
    </source>
</evidence>
<dbReference type="Proteomes" id="UP001178507">
    <property type="component" value="Unassembled WGS sequence"/>
</dbReference>
<feature type="compositionally biased region" description="Low complexity" evidence="1">
    <location>
        <begin position="107"/>
        <end position="120"/>
    </location>
</feature>
<feature type="compositionally biased region" description="Basic and acidic residues" evidence="1">
    <location>
        <begin position="55"/>
        <end position="98"/>
    </location>
</feature>
<feature type="region of interest" description="Disordered" evidence="1">
    <location>
        <begin position="1"/>
        <end position="35"/>
    </location>
</feature>
<keyword evidence="3" id="KW-1185">Reference proteome</keyword>
<evidence type="ECO:0000313" key="3">
    <source>
        <dbReference type="Proteomes" id="UP001178507"/>
    </source>
</evidence>
<protein>
    <submittedName>
        <fullName evidence="2">Uncharacterized protein</fullName>
    </submittedName>
</protein>